<dbReference type="Gene3D" id="1.10.8.260">
    <property type="entry name" value="HI0933 insert domain-like"/>
    <property type="match status" value="1"/>
</dbReference>
<evidence type="ECO:0000313" key="6">
    <source>
        <dbReference type="EMBL" id="NDL66302.1"/>
    </source>
</evidence>
<protein>
    <submittedName>
        <fullName evidence="6">NAD(P)/FAD-dependent oxidoreductase</fullName>
    </submittedName>
</protein>
<proteinExistence type="predicted"/>
<keyword evidence="2" id="KW-0285">Flavoprotein</keyword>
<dbReference type="SUPFAM" id="SSF51905">
    <property type="entry name" value="FAD/NAD(P)-binding domain"/>
    <property type="match status" value="1"/>
</dbReference>
<accession>A0A7X5KN06</accession>
<dbReference type="EMBL" id="JAAEEH010000001">
    <property type="protein sequence ID" value="NDL66302.1"/>
    <property type="molecule type" value="Genomic_DNA"/>
</dbReference>
<keyword evidence="7" id="KW-1185">Reference proteome</keyword>
<keyword evidence="3" id="KW-0274">FAD</keyword>
<evidence type="ECO:0000256" key="2">
    <source>
        <dbReference type="ARBA" id="ARBA00022630"/>
    </source>
</evidence>
<evidence type="ECO:0000259" key="4">
    <source>
        <dbReference type="Pfam" id="PF03486"/>
    </source>
</evidence>
<sequence length="410" mass="44992">MAAAISLAREGARVLLLEKNEKLGKKLYITGKGRCNLTNASPVENLLENTVSNPKFLYSAFHHMDSFATMAFFRSIGLPVKTERGNRVFPSSEKASDVNKVLEKELRRLGVEVRLHTEVTGLLVEDGVVRGVRTADSRRREEVLEAQGVLLATGGLSYAMTGSTGEGLEFAAASGHRLVEPVPSLVPLETREEEYAAMQGLALKNVSLALWNGKKKLYEGFGEMLFTHFGLSGPLVLSASAYLPRNMQGEATLSLDLKPGLSLEQLDARVLREFQANMRKAFKNSLDSLLPKTMIPVFLGRLDIQLEKPVDQVTKEERAALVALMKDYRFTVKGPRGFQEAVVTRGGVSTKDVRPGTMESKIVENLYFAGEMLDLDALTGGYNLQIAFSTAFLAGKSMGERLLQNSDTRS</sequence>
<dbReference type="InterPro" id="IPR055178">
    <property type="entry name" value="RsdA/BaiN/AoA(So)-like_dom"/>
</dbReference>
<dbReference type="PANTHER" id="PTHR42887">
    <property type="entry name" value="OS12G0638800 PROTEIN"/>
    <property type="match status" value="1"/>
</dbReference>
<dbReference type="PANTHER" id="PTHR42887:SF2">
    <property type="entry name" value="OS12G0638800 PROTEIN"/>
    <property type="match status" value="1"/>
</dbReference>
<comment type="caution">
    <text evidence="6">The sequence shown here is derived from an EMBL/GenBank/DDBJ whole genome shotgun (WGS) entry which is preliminary data.</text>
</comment>
<dbReference type="SUPFAM" id="SSF160996">
    <property type="entry name" value="HI0933 insert domain-like"/>
    <property type="match status" value="1"/>
</dbReference>
<evidence type="ECO:0000256" key="3">
    <source>
        <dbReference type="ARBA" id="ARBA00022827"/>
    </source>
</evidence>
<organism evidence="6 7">
    <name type="scientific">Anaerotalea alkaliphila</name>
    <dbReference type="NCBI Taxonomy" id="2662126"/>
    <lineage>
        <taxon>Bacteria</taxon>
        <taxon>Bacillati</taxon>
        <taxon>Bacillota</taxon>
        <taxon>Clostridia</taxon>
        <taxon>Eubacteriales</taxon>
        <taxon>Anaerotalea</taxon>
    </lineage>
</organism>
<dbReference type="InterPro" id="IPR057661">
    <property type="entry name" value="RsdA/BaiN/AoA(So)_Rossmann"/>
</dbReference>
<name>A0A7X5KN06_9FIRM</name>
<evidence type="ECO:0000256" key="1">
    <source>
        <dbReference type="ARBA" id="ARBA00001974"/>
    </source>
</evidence>
<feature type="domain" description="RsdA/BaiN/AoA(So)-like Rossmann fold-like" evidence="4">
    <location>
        <begin position="1"/>
        <end position="396"/>
    </location>
</feature>
<reference evidence="6 7" key="1">
    <citation type="submission" date="2020-01" db="EMBL/GenBank/DDBJ databases">
        <title>Anaeroalcalibacter tamaniensis gen. nov., sp. nov., moderately halophilic strictly anaerobic fermenter bacterium from mud volcano of Taman peninsula.</title>
        <authorList>
            <person name="Frolova A."/>
            <person name="Merkel A.Y."/>
            <person name="Slobodkin A.I."/>
        </authorList>
    </citation>
    <scope>NUCLEOTIDE SEQUENCE [LARGE SCALE GENOMIC DNA]</scope>
    <source>
        <strain evidence="6 7">F-3ap</strain>
    </source>
</reference>
<dbReference type="InterPro" id="IPR036188">
    <property type="entry name" value="FAD/NAD-bd_sf"/>
</dbReference>
<dbReference type="Gene3D" id="3.50.50.60">
    <property type="entry name" value="FAD/NAD(P)-binding domain"/>
    <property type="match status" value="1"/>
</dbReference>
<feature type="domain" description="RsdA/BaiN/AoA(So)-like insert" evidence="5">
    <location>
        <begin position="182"/>
        <end position="343"/>
    </location>
</feature>
<evidence type="ECO:0000259" key="5">
    <source>
        <dbReference type="Pfam" id="PF22780"/>
    </source>
</evidence>
<gene>
    <name evidence="6" type="ORF">GXN74_00890</name>
</gene>
<dbReference type="InterPro" id="IPR023166">
    <property type="entry name" value="BaiN-like_dom_sf"/>
</dbReference>
<dbReference type="InterPro" id="IPR004792">
    <property type="entry name" value="BaiN-like"/>
</dbReference>
<dbReference type="AlphaFoldDB" id="A0A7X5KN06"/>
<dbReference type="Pfam" id="PF03486">
    <property type="entry name" value="HI0933_like"/>
    <property type="match status" value="1"/>
</dbReference>
<dbReference type="Pfam" id="PF22780">
    <property type="entry name" value="HI0933_like_1st"/>
    <property type="match status" value="1"/>
</dbReference>
<dbReference type="Gene3D" id="2.40.30.10">
    <property type="entry name" value="Translation factors"/>
    <property type="match status" value="1"/>
</dbReference>
<comment type="cofactor">
    <cofactor evidence="1">
        <name>FAD</name>
        <dbReference type="ChEBI" id="CHEBI:57692"/>
    </cofactor>
</comment>
<dbReference type="NCBIfam" id="TIGR00275">
    <property type="entry name" value="aminoacetone oxidase family FAD-binding enzyme"/>
    <property type="match status" value="1"/>
</dbReference>
<evidence type="ECO:0000313" key="7">
    <source>
        <dbReference type="Proteomes" id="UP000461585"/>
    </source>
</evidence>
<dbReference type="Proteomes" id="UP000461585">
    <property type="component" value="Unassembled WGS sequence"/>
</dbReference>